<reference evidence="4" key="1">
    <citation type="journal article" date="2022" name="Front. Genet.">
        <title>Chromosome-Scale Assembly of the Dendrobium nobile Genome Provides Insights Into the Molecular Mechanism of the Biosynthesis of the Medicinal Active Ingredient of Dendrobium.</title>
        <authorList>
            <person name="Xu Q."/>
            <person name="Niu S.-C."/>
            <person name="Li K.-L."/>
            <person name="Zheng P.-J."/>
            <person name="Zhang X.-J."/>
            <person name="Jia Y."/>
            <person name="Liu Y."/>
            <person name="Niu Y.-X."/>
            <person name="Yu L.-H."/>
            <person name="Chen D.-F."/>
            <person name="Zhang G.-Q."/>
        </authorList>
    </citation>
    <scope>NUCLEOTIDE SEQUENCE</scope>
    <source>
        <tissue evidence="4">Leaf</tissue>
    </source>
</reference>
<evidence type="ECO:0000313" key="4">
    <source>
        <dbReference type="EMBL" id="KAI0504631.1"/>
    </source>
</evidence>
<dbReference type="InterPro" id="IPR036397">
    <property type="entry name" value="RNaseH_sf"/>
</dbReference>
<dbReference type="GO" id="GO:0008270">
    <property type="term" value="F:zinc ion binding"/>
    <property type="evidence" value="ECO:0007669"/>
    <property type="project" value="InterPro"/>
</dbReference>
<dbReference type="InterPro" id="IPR025525">
    <property type="entry name" value="hAT-like_transposase_RNase-H"/>
</dbReference>
<dbReference type="PROSITE" id="PS50994">
    <property type="entry name" value="INTEGRASE"/>
    <property type="match status" value="1"/>
</dbReference>
<dbReference type="GO" id="GO:0003677">
    <property type="term" value="F:DNA binding"/>
    <property type="evidence" value="ECO:0007669"/>
    <property type="project" value="UniProtKB-KW"/>
</dbReference>
<evidence type="ECO:0000256" key="2">
    <source>
        <dbReference type="SAM" id="MobiDB-lite"/>
    </source>
</evidence>
<dbReference type="InterPro" id="IPR057670">
    <property type="entry name" value="SH3_retrovirus"/>
</dbReference>
<dbReference type="EMBL" id="JAGYWB010000011">
    <property type="protein sequence ID" value="KAI0504631.1"/>
    <property type="molecule type" value="Genomic_DNA"/>
</dbReference>
<evidence type="ECO:0000259" key="3">
    <source>
        <dbReference type="PROSITE" id="PS50994"/>
    </source>
</evidence>
<dbReference type="Gene3D" id="3.30.420.10">
    <property type="entry name" value="Ribonuclease H-like superfamily/Ribonuclease H"/>
    <property type="match status" value="1"/>
</dbReference>
<proteinExistence type="predicted"/>
<dbReference type="Pfam" id="PF13976">
    <property type="entry name" value="gag_pre-integrs"/>
    <property type="match status" value="1"/>
</dbReference>
<feature type="domain" description="Integrase catalytic" evidence="3">
    <location>
        <begin position="888"/>
        <end position="1064"/>
    </location>
</feature>
<name>A0A8T3B6D8_DENNO</name>
<dbReference type="Proteomes" id="UP000829196">
    <property type="component" value="Unassembled WGS sequence"/>
</dbReference>
<organism evidence="4 5">
    <name type="scientific">Dendrobium nobile</name>
    <name type="common">Orchid</name>
    <dbReference type="NCBI Taxonomy" id="94219"/>
    <lineage>
        <taxon>Eukaryota</taxon>
        <taxon>Viridiplantae</taxon>
        <taxon>Streptophyta</taxon>
        <taxon>Embryophyta</taxon>
        <taxon>Tracheophyta</taxon>
        <taxon>Spermatophyta</taxon>
        <taxon>Magnoliopsida</taxon>
        <taxon>Liliopsida</taxon>
        <taxon>Asparagales</taxon>
        <taxon>Orchidaceae</taxon>
        <taxon>Epidendroideae</taxon>
        <taxon>Malaxideae</taxon>
        <taxon>Dendrobiinae</taxon>
        <taxon>Dendrobium</taxon>
    </lineage>
</organism>
<comment type="caution">
    <text evidence="4">The sequence shown here is derived from an EMBL/GenBank/DDBJ whole genome shotgun (WGS) entry which is preliminary data.</text>
</comment>
<dbReference type="SUPFAM" id="SSF57756">
    <property type="entry name" value="Retrovirus zinc finger-like domains"/>
    <property type="match status" value="1"/>
</dbReference>
<dbReference type="GO" id="GO:0046983">
    <property type="term" value="F:protein dimerization activity"/>
    <property type="evidence" value="ECO:0007669"/>
    <property type="project" value="InterPro"/>
</dbReference>
<feature type="region of interest" description="Disordered" evidence="2">
    <location>
        <begin position="719"/>
        <end position="757"/>
    </location>
</feature>
<protein>
    <recommendedName>
        <fullName evidence="3">Integrase catalytic domain-containing protein</fullName>
    </recommendedName>
</protein>
<dbReference type="InterPro" id="IPR036875">
    <property type="entry name" value="Znf_CCHC_sf"/>
</dbReference>
<sequence>MEGSNTIADDVFIDEIEEVGPSENVVELEPCNIQCNEGGEVANTRKRRRMTSVVWGYFEMLPKPKDDNDWHLQKKIISFCLMPPPHDGISLFEKLQSLIMEWKIDTKLFSITLDNASTNNTSVEFLRNRLCLRGALLCDGEFFHIRCTAHIVNLIVQDGLKEVDSSVIKIRESIKYVKGSQVRKQKFVDCIKQSCLEGKRGLRQDVPTRWNSTFIMLDSAIYYRRAFQHLELGDSNYKNCPTSVEWDKVESIWQFLAPFYEITCVISGTKYPTSNLYFPCISTAYASLKHELLSGHEYIKKMAAGMIVKFEKYWSGFSVILAIAVILDPRYKFAFVEWCYRKLYEGDYEQEVMKDFQSFHSEIGLPQKSELELYLDEPNLDAEIDLDILQFWKGNQYRFPAISTMARDVLCIPISTVASESSFNYSGRILDQYRSSLKHDIVEALVCSKDWLYAEQVEHDTELDAVTNDILDLHVTQTDAEITEILGPVNSTWYQSLKHPLVLQMAQTTATSTATSTSPPSPAPADISANLQDNFSTTAIPSSLKFLVQTIKNVITQPLTSDNHALWRSQVIKLFHANGYEGFLTGSVSCPPPLIPDTSGQTIKTRLQSCTRSRISQLKNELHFLSMKENSMTQYLLEVKTKVDALAAAGAPVEVEDIIHYTLNDLPNNYQAFKTAIRTNLWSVSLDELYTLLCSEELNLAHETSKDLRSLQLNGNSTALAASRGRGRGRSSSNRGRSSNRSTYNTTTNRNTKPPRPQITCQICGKFGHSAITCWHPTTTTAIPRLKSNCSRQWATASDSKHGKGILPTPSGSLQLANLNLVPNLAFNLLSVHKLTTDNNCLITFSSNGYEIKDRKNHRLLLTGPVIDGLYPLKAAGHPDKQLALLSVQHIPNLWHRRLGHPSNQALRLITRSHNDVVIPLTLNTCNSCKMAKSHRLHKPPSQTTSTSPFSLVHSDLIHRQFNKNIRILRTDNGGEYINSKFKTYCNFNGIIHQTTCPYTPSQNGVAEQKHRHLIDTTRTLLLQASVPQHLWVDALLTANHLINCMPSPNTQSKSPYELLYKQPPDYRHLRIFGSLCYPWLKPYSPNKLSPVSQPCVFIGYPDSQKGYRCLDLTSNKVYISCHVIFDESIFPFASQQPTNSTYHTSNLYTPPLLLVPTSTPYTP</sequence>
<dbReference type="Pfam" id="PF14372">
    <property type="entry name" value="hAT-like_RNase-H"/>
    <property type="match status" value="1"/>
</dbReference>
<gene>
    <name evidence="4" type="ORF">KFK09_015583</name>
</gene>
<dbReference type="Pfam" id="PF14223">
    <property type="entry name" value="Retrotran_gag_2"/>
    <property type="match status" value="1"/>
</dbReference>
<dbReference type="Pfam" id="PF25597">
    <property type="entry name" value="SH3_retrovirus"/>
    <property type="match status" value="1"/>
</dbReference>
<dbReference type="SUPFAM" id="SSF53098">
    <property type="entry name" value="Ribonuclease H-like"/>
    <property type="match status" value="2"/>
</dbReference>
<dbReference type="InterPro" id="IPR012337">
    <property type="entry name" value="RNaseH-like_sf"/>
</dbReference>
<dbReference type="AlphaFoldDB" id="A0A8T3B6D8"/>
<dbReference type="InterPro" id="IPR025724">
    <property type="entry name" value="GAG-pre-integrase_dom"/>
</dbReference>
<keyword evidence="5" id="KW-1185">Reference proteome</keyword>
<accession>A0A8T3B6D8</accession>
<dbReference type="PANTHER" id="PTHR46481">
    <property type="entry name" value="ZINC FINGER BED DOMAIN-CONTAINING PROTEIN 4"/>
    <property type="match status" value="1"/>
</dbReference>
<dbReference type="Pfam" id="PF05699">
    <property type="entry name" value="Dimer_Tnp_hAT"/>
    <property type="match status" value="1"/>
</dbReference>
<feature type="compositionally biased region" description="Low complexity" evidence="2">
    <location>
        <begin position="730"/>
        <end position="752"/>
    </location>
</feature>
<dbReference type="InterPro" id="IPR001584">
    <property type="entry name" value="Integrase_cat-core"/>
</dbReference>
<dbReference type="PANTHER" id="PTHR46481:SF6">
    <property type="entry name" value="ZINC FINGER BED DOMAIN-CONTAINING PROTEIN RICESLEEPER 2-LIKE"/>
    <property type="match status" value="1"/>
</dbReference>
<keyword evidence="1" id="KW-0238">DNA-binding</keyword>
<dbReference type="InterPro" id="IPR008906">
    <property type="entry name" value="HATC_C_dom"/>
</dbReference>
<evidence type="ECO:0000256" key="1">
    <source>
        <dbReference type="ARBA" id="ARBA00023125"/>
    </source>
</evidence>
<dbReference type="InterPro" id="IPR052035">
    <property type="entry name" value="ZnF_BED_domain_contain"/>
</dbReference>
<evidence type="ECO:0000313" key="5">
    <source>
        <dbReference type="Proteomes" id="UP000829196"/>
    </source>
</evidence>
<dbReference type="GO" id="GO:0015074">
    <property type="term" value="P:DNA integration"/>
    <property type="evidence" value="ECO:0007669"/>
    <property type="project" value="InterPro"/>
</dbReference>
<dbReference type="OrthoDB" id="684929at2759"/>